<organism evidence="2 3">
    <name type="scientific">Blastococcus mobilis</name>
    <dbReference type="NCBI Taxonomy" id="1938746"/>
    <lineage>
        <taxon>Bacteria</taxon>
        <taxon>Bacillati</taxon>
        <taxon>Actinomycetota</taxon>
        <taxon>Actinomycetes</taxon>
        <taxon>Geodermatophilales</taxon>
        <taxon>Geodermatophilaceae</taxon>
        <taxon>Blastococcus</taxon>
    </lineage>
</organism>
<reference evidence="2 3" key="1">
    <citation type="submission" date="2017-06" db="EMBL/GenBank/DDBJ databases">
        <authorList>
            <person name="Kim H.J."/>
            <person name="Triplett B.A."/>
        </authorList>
    </citation>
    <scope>NUCLEOTIDE SEQUENCE [LARGE SCALE GENOMIC DNA]</scope>
    <source>
        <strain evidence="2 3">DSM 44272</strain>
    </source>
</reference>
<dbReference type="AlphaFoldDB" id="A0A238VRP9"/>
<keyword evidence="1" id="KW-1133">Transmembrane helix</keyword>
<evidence type="ECO:0008006" key="4">
    <source>
        <dbReference type="Google" id="ProtNLM"/>
    </source>
</evidence>
<dbReference type="EMBL" id="FZNO01000004">
    <property type="protein sequence ID" value="SNR36473.1"/>
    <property type="molecule type" value="Genomic_DNA"/>
</dbReference>
<dbReference type="RefSeq" id="WP_089335523.1">
    <property type="nucleotide sequence ID" value="NZ_FZNO01000004.1"/>
</dbReference>
<dbReference type="OrthoDB" id="370375at2"/>
<dbReference type="Proteomes" id="UP000198403">
    <property type="component" value="Unassembled WGS sequence"/>
</dbReference>
<accession>A0A238VRP9</accession>
<feature type="transmembrane region" description="Helical" evidence="1">
    <location>
        <begin position="93"/>
        <end position="112"/>
    </location>
</feature>
<gene>
    <name evidence="2" type="ORF">SAMN06272737_104123</name>
</gene>
<proteinExistence type="predicted"/>
<dbReference type="InterPro" id="IPR021218">
    <property type="entry name" value="DUF2784"/>
</dbReference>
<evidence type="ECO:0000313" key="3">
    <source>
        <dbReference type="Proteomes" id="UP000198403"/>
    </source>
</evidence>
<keyword evidence="3" id="KW-1185">Reference proteome</keyword>
<sequence length="127" mass="14166">MAALVAAALVATVHMAYLVYMVFGGFLALHRFAWIWPHIVSTVYSIYVTTTSFTCPVTTVEKWLLGMGGRAPYEGSFIAHYLRGVLYPAQYETALWLSGMALAVVSYVVVLMRRRRTALVPVDISWS</sequence>
<evidence type="ECO:0000313" key="2">
    <source>
        <dbReference type="EMBL" id="SNR36473.1"/>
    </source>
</evidence>
<keyword evidence="1" id="KW-0812">Transmembrane</keyword>
<keyword evidence="1" id="KW-0472">Membrane</keyword>
<name>A0A238VRP9_9ACTN</name>
<protein>
    <recommendedName>
        <fullName evidence="4">DUF2784 domain-containing protein</fullName>
    </recommendedName>
</protein>
<dbReference type="Pfam" id="PF10861">
    <property type="entry name" value="DUF2784"/>
    <property type="match status" value="1"/>
</dbReference>
<evidence type="ECO:0000256" key="1">
    <source>
        <dbReference type="SAM" id="Phobius"/>
    </source>
</evidence>